<name>A0A3L7J6V3_9MICO</name>
<evidence type="ECO:0000313" key="3">
    <source>
        <dbReference type="Proteomes" id="UP000282460"/>
    </source>
</evidence>
<sequence>MPRLLFATAAASYTANCALGGGVATGVVHTGKFRWIHHALYITTVSTSLVAASSLLWSRNRAGLFLLPAAVPLAIIPRASARSNKHVRIALSAAPFFVLSVIKAWR</sequence>
<proteinExistence type="predicted"/>
<keyword evidence="1" id="KW-0812">Transmembrane</keyword>
<keyword evidence="1" id="KW-1133">Transmembrane helix</keyword>
<dbReference type="OrthoDB" id="5020186at2"/>
<dbReference type="EMBL" id="RCWJ01000001">
    <property type="protein sequence ID" value="RLQ86458.1"/>
    <property type="molecule type" value="Genomic_DNA"/>
</dbReference>
<accession>A0A3L7J6V3</accession>
<feature type="transmembrane region" description="Helical" evidence="1">
    <location>
        <begin position="64"/>
        <end position="81"/>
    </location>
</feature>
<keyword evidence="3" id="KW-1185">Reference proteome</keyword>
<evidence type="ECO:0000313" key="2">
    <source>
        <dbReference type="EMBL" id="RLQ86458.1"/>
    </source>
</evidence>
<reference evidence="2 3" key="1">
    <citation type="submission" date="2018-10" db="EMBL/GenBank/DDBJ databases">
        <authorList>
            <person name="Li J."/>
        </authorList>
    </citation>
    <scope>NUCLEOTIDE SEQUENCE [LARGE SCALE GENOMIC DNA]</scope>
    <source>
        <strain evidence="2 3">ZD1-4</strain>
    </source>
</reference>
<gene>
    <name evidence="2" type="ORF">D9V28_00650</name>
</gene>
<dbReference type="Proteomes" id="UP000282460">
    <property type="component" value="Unassembled WGS sequence"/>
</dbReference>
<organism evidence="2 3">
    <name type="scientific">Mycetocola zhadangensis</name>
    <dbReference type="NCBI Taxonomy" id="1164595"/>
    <lineage>
        <taxon>Bacteria</taxon>
        <taxon>Bacillati</taxon>
        <taxon>Actinomycetota</taxon>
        <taxon>Actinomycetes</taxon>
        <taxon>Micrococcales</taxon>
        <taxon>Microbacteriaceae</taxon>
        <taxon>Mycetocola</taxon>
    </lineage>
</organism>
<dbReference type="AlphaFoldDB" id="A0A3L7J6V3"/>
<keyword evidence="1" id="KW-0472">Membrane</keyword>
<feature type="transmembrane region" description="Helical" evidence="1">
    <location>
        <begin position="36"/>
        <end position="57"/>
    </location>
</feature>
<evidence type="ECO:0000256" key="1">
    <source>
        <dbReference type="SAM" id="Phobius"/>
    </source>
</evidence>
<protein>
    <submittedName>
        <fullName evidence="2">Uncharacterized protein</fullName>
    </submittedName>
</protein>
<comment type="caution">
    <text evidence="2">The sequence shown here is derived from an EMBL/GenBank/DDBJ whole genome shotgun (WGS) entry which is preliminary data.</text>
</comment>